<feature type="transmembrane region" description="Helical" evidence="6">
    <location>
        <begin position="111"/>
        <end position="133"/>
    </location>
</feature>
<dbReference type="PANTHER" id="PTHR43791:SF48">
    <property type="entry name" value="TRANSPORTER, PUTATIVE (AFU_ORTHOLOGUE AFUA_4G01000)-RELATED"/>
    <property type="match status" value="1"/>
</dbReference>
<feature type="transmembrane region" description="Helical" evidence="6">
    <location>
        <begin position="167"/>
        <end position="188"/>
    </location>
</feature>
<dbReference type="InterPro" id="IPR036259">
    <property type="entry name" value="MFS_trans_sf"/>
</dbReference>
<proteinExistence type="predicted"/>
<dbReference type="InterPro" id="IPR011701">
    <property type="entry name" value="MFS"/>
</dbReference>
<accession>A0AA39GKG6</accession>
<feature type="domain" description="Major facilitator superfamily (MFS) profile" evidence="7">
    <location>
        <begin position="73"/>
        <end position="488"/>
    </location>
</feature>
<comment type="subcellular location">
    <subcellularLocation>
        <location evidence="1">Membrane</location>
        <topology evidence="1">Multi-pass membrane protein</topology>
    </subcellularLocation>
</comment>
<dbReference type="FunFam" id="1.20.1250.20:FF:000013">
    <property type="entry name" value="MFS general substrate transporter"/>
    <property type="match status" value="1"/>
</dbReference>
<feature type="transmembrane region" description="Helical" evidence="6">
    <location>
        <begin position="304"/>
        <end position="327"/>
    </location>
</feature>
<feature type="transmembrane region" description="Helical" evidence="6">
    <location>
        <begin position="396"/>
        <end position="412"/>
    </location>
</feature>
<evidence type="ECO:0000256" key="2">
    <source>
        <dbReference type="ARBA" id="ARBA00022448"/>
    </source>
</evidence>
<feature type="transmembrane region" description="Helical" evidence="6">
    <location>
        <begin position="71"/>
        <end position="91"/>
    </location>
</feature>
<keyword evidence="4 6" id="KW-1133">Transmembrane helix</keyword>
<keyword evidence="5 6" id="KW-0472">Membrane</keyword>
<dbReference type="FunFam" id="1.20.1250.20:FF:000034">
    <property type="entry name" value="MFS general substrate transporter"/>
    <property type="match status" value="1"/>
</dbReference>
<name>A0AA39GKG6_SARSR</name>
<keyword evidence="9" id="KW-1185">Reference proteome</keyword>
<gene>
    <name evidence="8" type="ORF">NLU13_4394</name>
</gene>
<dbReference type="Gene3D" id="1.20.1250.20">
    <property type="entry name" value="MFS general substrate transporter like domains"/>
    <property type="match status" value="2"/>
</dbReference>
<evidence type="ECO:0000259" key="7">
    <source>
        <dbReference type="PROSITE" id="PS50850"/>
    </source>
</evidence>
<evidence type="ECO:0000313" key="9">
    <source>
        <dbReference type="Proteomes" id="UP001175261"/>
    </source>
</evidence>
<keyword evidence="2" id="KW-0813">Transport</keyword>
<dbReference type="PROSITE" id="PS50850">
    <property type="entry name" value="MFS"/>
    <property type="match status" value="1"/>
</dbReference>
<evidence type="ECO:0000256" key="6">
    <source>
        <dbReference type="SAM" id="Phobius"/>
    </source>
</evidence>
<feature type="transmembrane region" description="Helical" evidence="6">
    <location>
        <begin position="140"/>
        <end position="161"/>
    </location>
</feature>
<feature type="transmembrane region" description="Helical" evidence="6">
    <location>
        <begin position="235"/>
        <end position="255"/>
    </location>
</feature>
<sequence>MSTEKDVESHTQNQPSAATIEAVRAHGLDVSEDGKIGNVAGHGQLATDAYGNPLVTFDPAAEARLRWKLDLFTVPTVFFLYLFCFIDRVNIGNARLAGLQEDLGMMGKWDYNTVVSIFYISYIIFEIPATICCKWMGPGWFLPTTTIGFGIVSICTGYVHTKSQLCGVRFLLGIFEAGMLPGVAYYLSRWYQRAELSFRLALYMVAAPLAGAFGALLASGILHMDSFAGTKAWRMIFVVEGIVTVCLGVVSFLTLTDRPETARWLSEEEKELCVARVKSERVGQTEVIDGIDKTKLIRGMTSPVTIEIALIFLFNNITVQGMAFFLPTIVRTLHRDASTIRQQLLCVPPWAVGAVFTLLFPFISWRLDRRQLLIAASAPLVMCGYAMFLGSHSLNVRYGATFFIASSAMVLGPMSNAQISANIVSDTARTSAIGLNVMFGNVGGLISSWSYPGDDGPDFPIGNGINLAAASMILILSILAYFWMKRDNRKRDLVDVDQALQGLSAQEIQDLDWKHPGFRWRT</sequence>
<reference evidence="8" key="1">
    <citation type="submission" date="2022-10" db="EMBL/GenBank/DDBJ databases">
        <title>Determination and structural analysis of whole genome sequence of Sarocladium strictum F4-1.</title>
        <authorList>
            <person name="Hu L."/>
            <person name="Jiang Y."/>
        </authorList>
    </citation>
    <scope>NUCLEOTIDE SEQUENCE</scope>
    <source>
        <strain evidence="8">F4-1</strain>
    </source>
</reference>
<dbReference type="GO" id="GO:0016020">
    <property type="term" value="C:membrane"/>
    <property type="evidence" value="ECO:0007669"/>
    <property type="project" value="UniProtKB-SubCell"/>
</dbReference>
<feature type="transmembrane region" description="Helical" evidence="6">
    <location>
        <begin position="347"/>
        <end position="365"/>
    </location>
</feature>
<feature type="transmembrane region" description="Helical" evidence="6">
    <location>
        <begin position="433"/>
        <end position="452"/>
    </location>
</feature>
<dbReference type="GO" id="GO:0022857">
    <property type="term" value="F:transmembrane transporter activity"/>
    <property type="evidence" value="ECO:0007669"/>
    <property type="project" value="InterPro"/>
</dbReference>
<evidence type="ECO:0000256" key="5">
    <source>
        <dbReference type="ARBA" id="ARBA00023136"/>
    </source>
</evidence>
<keyword evidence="3 6" id="KW-0812">Transmembrane</keyword>
<dbReference type="InterPro" id="IPR020846">
    <property type="entry name" value="MFS_dom"/>
</dbReference>
<evidence type="ECO:0000313" key="8">
    <source>
        <dbReference type="EMBL" id="KAK0388149.1"/>
    </source>
</evidence>
<evidence type="ECO:0000256" key="4">
    <source>
        <dbReference type="ARBA" id="ARBA00022989"/>
    </source>
</evidence>
<feature type="transmembrane region" description="Helical" evidence="6">
    <location>
        <begin position="200"/>
        <end position="223"/>
    </location>
</feature>
<protein>
    <recommendedName>
        <fullName evidence="7">Major facilitator superfamily (MFS) profile domain-containing protein</fullName>
    </recommendedName>
</protein>
<dbReference type="Proteomes" id="UP001175261">
    <property type="component" value="Unassembled WGS sequence"/>
</dbReference>
<organism evidence="8 9">
    <name type="scientific">Sarocladium strictum</name>
    <name type="common">Black bundle disease fungus</name>
    <name type="synonym">Acremonium strictum</name>
    <dbReference type="NCBI Taxonomy" id="5046"/>
    <lineage>
        <taxon>Eukaryota</taxon>
        <taxon>Fungi</taxon>
        <taxon>Dikarya</taxon>
        <taxon>Ascomycota</taxon>
        <taxon>Pezizomycotina</taxon>
        <taxon>Sordariomycetes</taxon>
        <taxon>Hypocreomycetidae</taxon>
        <taxon>Hypocreales</taxon>
        <taxon>Sarocladiaceae</taxon>
        <taxon>Sarocladium</taxon>
    </lineage>
</organism>
<dbReference type="Pfam" id="PF07690">
    <property type="entry name" value="MFS_1"/>
    <property type="match status" value="1"/>
</dbReference>
<evidence type="ECO:0000256" key="1">
    <source>
        <dbReference type="ARBA" id="ARBA00004141"/>
    </source>
</evidence>
<feature type="transmembrane region" description="Helical" evidence="6">
    <location>
        <begin position="372"/>
        <end position="390"/>
    </location>
</feature>
<evidence type="ECO:0000256" key="3">
    <source>
        <dbReference type="ARBA" id="ARBA00022692"/>
    </source>
</evidence>
<dbReference type="EMBL" id="JAPDFR010000003">
    <property type="protein sequence ID" value="KAK0388149.1"/>
    <property type="molecule type" value="Genomic_DNA"/>
</dbReference>
<dbReference type="AlphaFoldDB" id="A0AA39GKG6"/>
<comment type="caution">
    <text evidence="8">The sequence shown here is derived from an EMBL/GenBank/DDBJ whole genome shotgun (WGS) entry which is preliminary data.</text>
</comment>
<dbReference type="SUPFAM" id="SSF103473">
    <property type="entry name" value="MFS general substrate transporter"/>
    <property type="match status" value="1"/>
</dbReference>
<feature type="transmembrane region" description="Helical" evidence="6">
    <location>
        <begin position="464"/>
        <end position="483"/>
    </location>
</feature>
<dbReference type="PANTHER" id="PTHR43791">
    <property type="entry name" value="PERMEASE-RELATED"/>
    <property type="match status" value="1"/>
</dbReference>